<evidence type="ECO:0000256" key="8">
    <source>
        <dbReference type="RuleBase" id="RU000320"/>
    </source>
</evidence>
<protein>
    <submittedName>
        <fullName evidence="11">Cation:proton antiporter</fullName>
    </submittedName>
</protein>
<dbReference type="Pfam" id="PF00361">
    <property type="entry name" value="Proton_antipo_M"/>
    <property type="match status" value="1"/>
</dbReference>
<feature type="transmembrane region" description="Helical" evidence="9">
    <location>
        <begin position="156"/>
        <end position="175"/>
    </location>
</feature>
<evidence type="ECO:0000256" key="2">
    <source>
        <dbReference type="ARBA" id="ARBA00005346"/>
    </source>
</evidence>
<feature type="transmembrane region" description="Helical" evidence="9">
    <location>
        <begin position="195"/>
        <end position="216"/>
    </location>
</feature>
<keyword evidence="3" id="KW-1003">Cell membrane</keyword>
<name>A0AA43KF65_9CYAN</name>
<feature type="transmembrane region" description="Helical" evidence="9">
    <location>
        <begin position="228"/>
        <end position="248"/>
    </location>
</feature>
<gene>
    <name evidence="11" type="ORF">NWP23_08385</name>
</gene>
<feature type="transmembrane region" description="Helical" evidence="9">
    <location>
        <begin position="334"/>
        <end position="354"/>
    </location>
</feature>
<feature type="transmembrane region" description="Helical" evidence="9">
    <location>
        <begin position="366"/>
        <end position="389"/>
    </location>
</feature>
<accession>A0AA43KF65</accession>
<evidence type="ECO:0000256" key="3">
    <source>
        <dbReference type="ARBA" id="ARBA00022475"/>
    </source>
</evidence>
<dbReference type="InterPro" id="IPR001750">
    <property type="entry name" value="ND/Mrp_TM"/>
</dbReference>
<dbReference type="Proteomes" id="UP001159370">
    <property type="component" value="Unassembled WGS sequence"/>
</dbReference>
<evidence type="ECO:0000313" key="11">
    <source>
        <dbReference type="EMBL" id="MDH6063780.1"/>
    </source>
</evidence>
<comment type="function">
    <text evidence="7">NDH-1 shuttles electrons from NAD(P)H, via FMN and iron-sulfur (Fe-S) centers, to quinones in the respiratory chain. The immediate electron acceptor for the enzyme in this species is believed to be plastoquinone. Couples the redox reaction to proton translocation (for every two electrons transferred, four hydrogen ions are translocated across the cytoplasmic membrane), and thus conserves the redox energy in a proton gradient.</text>
</comment>
<evidence type="ECO:0000256" key="5">
    <source>
        <dbReference type="ARBA" id="ARBA00022989"/>
    </source>
</evidence>
<evidence type="ECO:0000256" key="9">
    <source>
        <dbReference type="SAM" id="Phobius"/>
    </source>
</evidence>
<feature type="transmembrane region" description="Helical" evidence="9">
    <location>
        <begin position="76"/>
        <end position="95"/>
    </location>
</feature>
<dbReference type="GO" id="GO:0005886">
    <property type="term" value="C:plasma membrane"/>
    <property type="evidence" value="ECO:0007669"/>
    <property type="project" value="UniProtKB-SubCell"/>
</dbReference>
<feature type="transmembrane region" description="Helical" evidence="9">
    <location>
        <begin position="439"/>
        <end position="458"/>
    </location>
</feature>
<dbReference type="EMBL" id="JANQDL010000060">
    <property type="protein sequence ID" value="MDH6063780.1"/>
    <property type="molecule type" value="Genomic_DNA"/>
</dbReference>
<organism evidence="11 12">
    <name type="scientific">Umezakia ovalisporum FSS-62</name>
    <dbReference type="NCBI Taxonomy" id="2971776"/>
    <lineage>
        <taxon>Bacteria</taxon>
        <taxon>Bacillati</taxon>
        <taxon>Cyanobacteriota</taxon>
        <taxon>Cyanophyceae</taxon>
        <taxon>Nostocales</taxon>
        <taxon>Nodulariaceae</taxon>
        <taxon>Umezakia</taxon>
    </lineage>
</organism>
<proteinExistence type="inferred from homology"/>
<evidence type="ECO:0000256" key="1">
    <source>
        <dbReference type="ARBA" id="ARBA00004651"/>
    </source>
</evidence>
<sequence length="488" mass="53397">MNNMTMASAGIAISWIALPFFLGFVIYLLPKLNRYLALTVPCVSAGYALHLILNQWPLTLKLLDNFGVTLLADELSGYFILTNALVTIAVILYCWGTDKTAFFYTQTIILHGSVNAAFISADFISSYVALEVIGIAAFLLIAYPRSNRSIWVALRYMFVSNTAMLFYLVGAVLVYQANHSFAFAGLGNAPTQAIALIFVGLLTKGGIFVSGLWLPLTHSESETPVSAMLSGVVIKAGVFPLVRCALLVDDIDPIVRIFGVGTAMLGVFYGIFEKDTKRMLALSTISQLGWVIAAPAVAGFYALAHGLGKSALFLIAGILPSRNFKELQEQPINTVLWIALVIASLSMSGFPLLYGFEAKMLTMKNLLPWQGMIMNVGAVGTVIVFAKFIFLPHKPQDKQEQQVNLKPNYWLALIFLLGGLMVANALYYQAYTLANITKALVTVALGWLGYFLIFKRIVLTLPRVLEQFENLIGVMSLMLLLLLGMVLA</sequence>
<evidence type="ECO:0000259" key="10">
    <source>
        <dbReference type="Pfam" id="PF00361"/>
    </source>
</evidence>
<evidence type="ECO:0000256" key="6">
    <source>
        <dbReference type="ARBA" id="ARBA00023136"/>
    </source>
</evidence>
<evidence type="ECO:0000256" key="7">
    <source>
        <dbReference type="ARBA" id="ARBA00025624"/>
    </source>
</evidence>
<dbReference type="AlphaFoldDB" id="A0AA43KF65"/>
<dbReference type="NCBIfam" id="NF005564">
    <property type="entry name" value="PRK07234.1-4"/>
    <property type="match status" value="1"/>
</dbReference>
<dbReference type="PANTHER" id="PTHR42703:SF1">
    <property type="entry name" value="NA(+)_H(+) ANTIPORTER SUBUNIT D1"/>
    <property type="match status" value="1"/>
</dbReference>
<dbReference type="InterPro" id="IPR050586">
    <property type="entry name" value="CPA3_Na-H_Antiporter_D"/>
</dbReference>
<feature type="transmembrane region" description="Helical" evidence="9">
    <location>
        <begin position="254"/>
        <end position="272"/>
    </location>
</feature>
<reference evidence="11 12" key="1">
    <citation type="journal article" date="2023" name="J. Phycol.">
        <title>Chrysosporum ovalisporum is synonymous with the true-branching cyanobacterium Umezakia natans (Nostocales/Aphanizomenonaceae).</title>
        <authorList>
            <person name="McGregor G.B."/>
            <person name="Sendall B.C."/>
            <person name="Niiyama Y."/>
            <person name="Tuji A."/>
            <person name="Willis A."/>
        </authorList>
    </citation>
    <scope>NUCLEOTIDE SEQUENCE [LARGE SCALE GENOMIC DNA]</scope>
    <source>
        <strain evidence="11 12">FSS-62</strain>
    </source>
</reference>
<comment type="similarity">
    <text evidence="2">Belongs to the CPA3 antiporters (TC 2.A.63) subunit D family.</text>
</comment>
<keyword evidence="4 8" id="KW-0812">Transmembrane</keyword>
<keyword evidence="5 9" id="KW-1133">Transmembrane helix</keyword>
<dbReference type="RefSeq" id="WP_280650953.1">
    <property type="nucleotide sequence ID" value="NZ_JANQDL010000060.1"/>
</dbReference>
<feature type="transmembrane region" description="Helical" evidence="9">
    <location>
        <begin position="470"/>
        <end position="487"/>
    </location>
</feature>
<feature type="domain" description="NADH:quinone oxidoreductase/Mrp antiporter transmembrane" evidence="10">
    <location>
        <begin position="120"/>
        <end position="382"/>
    </location>
</feature>
<evidence type="ECO:0000256" key="4">
    <source>
        <dbReference type="ARBA" id="ARBA00022692"/>
    </source>
</evidence>
<keyword evidence="6 9" id="KW-0472">Membrane</keyword>
<comment type="caution">
    <text evidence="11">The sequence shown here is derived from an EMBL/GenBank/DDBJ whole genome shotgun (WGS) entry which is preliminary data.</text>
</comment>
<feature type="transmembrane region" description="Helical" evidence="9">
    <location>
        <begin position="409"/>
        <end position="427"/>
    </location>
</feature>
<evidence type="ECO:0000313" key="12">
    <source>
        <dbReference type="Proteomes" id="UP001159370"/>
    </source>
</evidence>
<comment type="subcellular location">
    <subcellularLocation>
        <location evidence="1">Cell membrane</location>
        <topology evidence="1">Multi-pass membrane protein</topology>
    </subcellularLocation>
    <subcellularLocation>
        <location evidence="8">Membrane</location>
        <topology evidence="8">Multi-pass membrane protein</topology>
    </subcellularLocation>
</comment>
<dbReference type="PANTHER" id="PTHR42703">
    <property type="entry name" value="NADH DEHYDROGENASE"/>
    <property type="match status" value="1"/>
</dbReference>
<feature type="transmembrane region" description="Helical" evidence="9">
    <location>
        <begin position="6"/>
        <end position="29"/>
    </location>
</feature>
<feature type="transmembrane region" description="Helical" evidence="9">
    <location>
        <begin position="127"/>
        <end position="144"/>
    </location>
</feature>